<reference evidence="3 4" key="1">
    <citation type="submission" date="2017-04" db="EMBL/GenBank/DDBJ databases">
        <title>Cronobacter sakazakii, ST83 Lineage Isolates.</title>
        <authorList>
            <person name="Chase H."/>
            <person name="Tall B."/>
            <person name="Gopinath G."/>
            <person name="Lehner A."/>
        </authorList>
    </citation>
    <scope>NUCLEOTIDE SEQUENCE [LARGE SCALE GENOMIC DNA]</scope>
    <source>
        <strain evidence="3 4">MOD1_Comp15</strain>
    </source>
</reference>
<keyword evidence="1" id="KW-0472">Membrane</keyword>
<evidence type="ECO:0000256" key="1">
    <source>
        <dbReference type="SAM" id="Phobius"/>
    </source>
</evidence>
<keyword evidence="1" id="KW-0812">Transmembrane</keyword>
<name>A0A2S9UIN4_CROSK</name>
<dbReference type="EMBL" id="JABTXY010000025">
    <property type="protein sequence ID" value="NYV43408.1"/>
    <property type="molecule type" value="Genomic_DNA"/>
</dbReference>
<feature type="transmembrane region" description="Helical" evidence="1">
    <location>
        <begin position="35"/>
        <end position="54"/>
    </location>
</feature>
<dbReference type="AlphaFoldDB" id="A0A2S9UIN4"/>
<evidence type="ECO:0000313" key="4">
    <source>
        <dbReference type="Proteomes" id="UP000244856"/>
    </source>
</evidence>
<gene>
    <name evidence="3" type="ORF">B7T07_09495</name>
    <name evidence="2" type="ORF">HRR37_13800</name>
</gene>
<protein>
    <submittedName>
        <fullName evidence="2">Uncharacterized protein</fullName>
    </submittedName>
</protein>
<evidence type="ECO:0000313" key="5">
    <source>
        <dbReference type="Proteomes" id="UP000548673"/>
    </source>
</evidence>
<reference evidence="2 5" key="2">
    <citation type="submission" date="2020-05" db="EMBL/GenBank/DDBJ databases">
        <title>The draft genome of Cronobacter sakazakii strain 145005.</title>
        <authorList>
            <person name="Yang J."/>
            <person name="Liu L."/>
            <person name="Feng Y."/>
            <person name="Zong Z."/>
        </authorList>
    </citation>
    <scope>NUCLEOTIDE SEQUENCE [LARGE SCALE GENOMIC DNA]</scope>
    <source>
        <strain evidence="2 5">145005</strain>
    </source>
</reference>
<comment type="caution">
    <text evidence="2">The sequence shown here is derived from an EMBL/GenBank/DDBJ whole genome shotgun (WGS) entry which is preliminary data.</text>
</comment>
<organism evidence="2 5">
    <name type="scientific">Cronobacter sakazakii</name>
    <name type="common">Enterobacter sakazakii</name>
    <dbReference type="NCBI Taxonomy" id="28141"/>
    <lineage>
        <taxon>Bacteria</taxon>
        <taxon>Pseudomonadati</taxon>
        <taxon>Pseudomonadota</taxon>
        <taxon>Gammaproteobacteria</taxon>
        <taxon>Enterobacterales</taxon>
        <taxon>Enterobacteriaceae</taxon>
        <taxon>Cronobacter</taxon>
    </lineage>
</organism>
<dbReference type="Proteomes" id="UP000244856">
    <property type="component" value="Unassembled WGS sequence"/>
</dbReference>
<dbReference type="Proteomes" id="UP000548673">
    <property type="component" value="Unassembled WGS sequence"/>
</dbReference>
<proteinExistence type="predicted"/>
<accession>A0A2S9UIN4</accession>
<dbReference type="EMBL" id="NCTU01000005">
    <property type="protein sequence ID" value="PUW04111.1"/>
    <property type="molecule type" value="Genomic_DNA"/>
</dbReference>
<dbReference type="GeneID" id="56731702"/>
<evidence type="ECO:0000313" key="2">
    <source>
        <dbReference type="EMBL" id="NYV43408.1"/>
    </source>
</evidence>
<dbReference type="STRING" id="28141.CSK29544_04192"/>
<dbReference type="KEGG" id="csj:CSK29544_04192"/>
<keyword evidence="1" id="KW-1133">Transmembrane helix</keyword>
<evidence type="ECO:0000313" key="3">
    <source>
        <dbReference type="EMBL" id="PUW04111.1"/>
    </source>
</evidence>
<dbReference type="RefSeq" id="WP_007865122.1">
    <property type="nucleotide sequence ID" value="NZ_CP011047.1"/>
</dbReference>
<sequence length="171" mass="18940">MDKIVSDESASRDVPVREHMHAQRIEWRIQQGGNWLLFAIVLIALLGGFSDGWLSETSATNPEKSLTVEYQRFLRAESDEPFALRIQGPKNQPVTVAFGGDFPDRFVLQTLQPQPVVTHTGQHSLTLTFAPTPDGAHAVWIVTQPQSAGRVTSTVTLEGASPVHLNQWVYP</sequence>